<dbReference type="OrthoDB" id="9999925at2"/>
<dbReference type="STRING" id="45067.Llan_1991"/>
<comment type="caution">
    <text evidence="1">The sequence shown here is derived from an EMBL/GenBank/DDBJ whole genome shotgun (WGS) entry which is preliminary data.</text>
</comment>
<reference evidence="1 2" key="1">
    <citation type="submission" date="2015-11" db="EMBL/GenBank/DDBJ databases">
        <title>Genomic analysis of 38 Legionella species identifies large and diverse effector repertoires.</title>
        <authorList>
            <person name="Burstein D."/>
            <person name="Amaro F."/>
            <person name="Zusman T."/>
            <person name="Lifshitz Z."/>
            <person name="Cohen O."/>
            <person name="Gilbert J.A."/>
            <person name="Pupko T."/>
            <person name="Shuman H.A."/>
            <person name="Segal G."/>
        </authorList>
    </citation>
    <scope>NUCLEOTIDE SEQUENCE [LARGE SCALE GENOMIC DNA]</scope>
    <source>
        <strain evidence="1 2">ATCC 49751</strain>
    </source>
</reference>
<dbReference type="PATRIC" id="fig|45067.4.peg.2085"/>
<dbReference type="Proteomes" id="UP000054869">
    <property type="component" value="Unassembled WGS sequence"/>
</dbReference>
<accession>A0A0W0VIV8</accession>
<dbReference type="AlphaFoldDB" id="A0A0W0VIV8"/>
<organism evidence="1 2">
    <name type="scientific">Legionella lansingensis</name>
    <dbReference type="NCBI Taxonomy" id="45067"/>
    <lineage>
        <taxon>Bacteria</taxon>
        <taxon>Pseudomonadati</taxon>
        <taxon>Pseudomonadota</taxon>
        <taxon>Gammaproteobacteria</taxon>
        <taxon>Legionellales</taxon>
        <taxon>Legionellaceae</taxon>
        <taxon>Legionella</taxon>
    </lineage>
</organism>
<evidence type="ECO:0000313" key="2">
    <source>
        <dbReference type="Proteomes" id="UP000054869"/>
    </source>
</evidence>
<sequence>MGFSFGGGTVLRYKQLCDNPHIHGFISINGALSLEKIKLHERKIMSDRWTNPANEAMSWLSPTIYYVNTLFKRGHDTFKSIVEADIERLDELVSSGQPSENFEKYLTLYLYFSISNSQYFLECDRIQKIVEIVKNSKEALTCFLTIYQNIDSILNEQSYI</sequence>
<gene>
    <name evidence="1" type="ORF">Llan_1991</name>
</gene>
<name>A0A0W0VIV8_9GAMM</name>
<dbReference type="EMBL" id="LNYI01000046">
    <property type="protein sequence ID" value="KTD20062.1"/>
    <property type="molecule type" value="Genomic_DNA"/>
</dbReference>
<protein>
    <submittedName>
        <fullName evidence="1">Uncharacterized protein</fullName>
    </submittedName>
</protein>
<keyword evidence="2" id="KW-1185">Reference proteome</keyword>
<dbReference type="RefSeq" id="WP_028372998.1">
    <property type="nucleotide sequence ID" value="NZ_CAAAJD010000027.1"/>
</dbReference>
<evidence type="ECO:0000313" key="1">
    <source>
        <dbReference type="EMBL" id="KTD20062.1"/>
    </source>
</evidence>
<proteinExistence type="predicted"/>